<keyword evidence="1" id="KW-0812">Transmembrane</keyword>
<keyword evidence="1" id="KW-0472">Membrane</keyword>
<comment type="caution">
    <text evidence="3">The sequence shown here is derived from an EMBL/GenBank/DDBJ whole genome shotgun (WGS) entry which is preliminary data.</text>
</comment>
<reference evidence="4 5" key="1">
    <citation type="submission" date="2020-04" db="EMBL/GenBank/DDBJ databases">
        <authorList>
            <person name="Wallbank WR R."/>
            <person name="Pardo Diaz C."/>
            <person name="Kozak K."/>
            <person name="Martin S."/>
            <person name="Jiggins C."/>
            <person name="Moest M."/>
            <person name="Warren A I."/>
            <person name="Byers J.R.P. K."/>
            <person name="Montejo-Kovacevich G."/>
            <person name="Yen C E."/>
        </authorList>
    </citation>
    <scope>NUCLEOTIDE SEQUENCE [LARGE SCALE GENOMIC DNA]</scope>
</reference>
<protein>
    <submittedName>
        <fullName evidence="3">Uncharacterized protein</fullName>
    </submittedName>
</protein>
<dbReference type="OrthoDB" id="10421895at2759"/>
<evidence type="ECO:0000313" key="4">
    <source>
        <dbReference type="Proteomes" id="UP000494106"/>
    </source>
</evidence>
<proteinExistence type="predicted"/>
<accession>A0A8S1AVL0</accession>
<gene>
    <name evidence="3" type="ORF">APLA_LOCUS13201</name>
    <name evidence="2" type="ORF">APLA_LOCUS6187</name>
</gene>
<feature type="transmembrane region" description="Helical" evidence="1">
    <location>
        <begin position="119"/>
        <end position="138"/>
    </location>
</feature>
<dbReference type="Proteomes" id="UP000494256">
    <property type="component" value="Unassembled WGS sequence"/>
</dbReference>
<feature type="transmembrane region" description="Helical" evidence="1">
    <location>
        <begin position="53"/>
        <end position="74"/>
    </location>
</feature>
<dbReference type="AlphaFoldDB" id="A0A8S1AVL0"/>
<sequence>MCIDKLVADKSCFCFPLRIGSIIIAILCIAMALGVVIINSDSSKCYPGLDIKIASIFSILSHVALLLAAIYFIYGVIKKDSKAVSLFLVALLLVMITTLAEAIIWFFTKNSNPTTCPKTYIFSGALLMRLFIFSYFLITVNSYRVYYLSENRDEIIQESQHRTENINKTLHETIEKKLDDISEKK</sequence>
<feature type="transmembrane region" description="Helical" evidence="1">
    <location>
        <begin position="12"/>
        <end position="38"/>
    </location>
</feature>
<evidence type="ECO:0000256" key="1">
    <source>
        <dbReference type="SAM" id="Phobius"/>
    </source>
</evidence>
<feature type="transmembrane region" description="Helical" evidence="1">
    <location>
        <begin position="86"/>
        <end position="107"/>
    </location>
</feature>
<dbReference type="Proteomes" id="UP000494106">
    <property type="component" value="Unassembled WGS sequence"/>
</dbReference>
<dbReference type="EMBL" id="CADEBC010000485">
    <property type="protein sequence ID" value="CAB3235536.1"/>
    <property type="molecule type" value="Genomic_DNA"/>
</dbReference>
<evidence type="ECO:0000313" key="5">
    <source>
        <dbReference type="Proteomes" id="UP000494256"/>
    </source>
</evidence>
<evidence type="ECO:0000313" key="3">
    <source>
        <dbReference type="EMBL" id="CAB3250659.1"/>
    </source>
</evidence>
<name>A0A8S1AVL0_ARCPL</name>
<dbReference type="EMBL" id="CADEBD010000348">
    <property type="protein sequence ID" value="CAB3250659.1"/>
    <property type="molecule type" value="Genomic_DNA"/>
</dbReference>
<keyword evidence="1" id="KW-1133">Transmembrane helix</keyword>
<evidence type="ECO:0000313" key="2">
    <source>
        <dbReference type="EMBL" id="CAB3235536.1"/>
    </source>
</evidence>
<organism evidence="3 5">
    <name type="scientific">Arctia plantaginis</name>
    <name type="common">Wood tiger moth</name>
    <name type="synonym">Phalaena plantaginis</name>
    <dbReference type="NCBI Taxonomy" id="874455"/>
    <lineage>
        <taxon>Eukaryota</taxon>
        <taxon>Metazoa</taxon>
        <taxon>Ecdysozoa</taxon>
        <taxon>Arthropoda</taxon>
        <taxon>Hexapoda</taxon>
        <taxon>Insecta</taxon>
        <taxon>Pterygota</taxon>
        <taxon>Neoptera</taxon>
        <taxon>Endopterygota</taxon>
        <taxon>Lepidoptera</taxon>
        <taxon>Glossata</taxon>
        <taxon>Ditrysia</taxon>
        <taxon>Noctuoidea</taxon>
        <taxon>Erebidae</taxon>
        <taxon>Arctiinae</taxon>
        <taxon>Arctia</taxon>
    </lineage>
</organism>
<keyword evidence="4" id="KW-1185">Reference proteome</keyword>